<keyword evidence="3" id="KW-0805">Transcription regulation</keyword>
<dbReference type="SMART" id="SM00345">
    <property type="entry name" value="HTH_GNTR"/>
    <property type="match status" value="1"/>
</dbReference>
<name>A0AAE3GLX5_9PSEU</name>
<dbReference type="CDD" id="cd00609">
    <property type="entry name" value="AAT_like"/>
    <property type="match status" value="1"/>
</dbReference>
<dbReference type="Pfam" id="PF00155">
    <property type="entry name" value="Aminotran_1_2"/>
    <property type="match status" value="1"/>
</dbReference>
<dbReference type="PANTHER" id="PTHR46577">
    <property type="entry name" value="HTH-TYPE TRANSCRIPTIONAL REGULATORY PROTEIN GABR"/>
    <property type="match status" value="1"/>
</dbReference>
<accession>A0AAE3GLX5</accession>
<evidence type="ECO:0000256" key="6">
    <source>
        <dbReference type="SAM" id="MobiDB-lite"/>
    </source>
</evidence>
<feature type="region of interest" description="Disordered" evidence="6">
    <location>
        <begin position="110"/>
        <end position="129"/>
    </location>
</feature>
<evidence type="ECO:0000256" key="1">
    <source>
        <dbReference type="ARBA" id="ARBA00005384"/>
    </source>
</evidence>
<evidence type="ECO:0000256" key="3">
    <source>
        <dbReference type="ARBA" id="ARBA00023015"/>
    </source>
</evidence>
<keyword evidence="8" id="KW-0032">Aminotransferase</keyword>
<comment type="similarity">
    <text evidence="1">In the C-terminal section; belongs to the class-I pyridoxal-phosphate-dependent aminotransferase family.</text>
</comment>
<organism evidence="8 9">
    <name type="scientific">Goodfellowiella coeruleoviolacea</name>
    <dbReference type="NCBI Taxonomy" id="334858"/>
    <lineage>
        <taxon>Bacteria</taxon>
        <taxon>Bacillati</taxon>
        <taxon>Actinomycetota</taxon>
        <taxon>Actinomycetes</taxon>
        <taxon>Pseudonocardiales</taxon>
        <taxon>Pseudonocardiaceae</taxon>
        <taxon>Goodfellowiella</taxon>
    </lineage>
</organism>
<reference evidence="8" key="1">
    <citation type="submission" date="2022-06" db="EMBL/GenBank/DDBJ databases">
        <title>Genomic Encyclopedia of Archaeal and Bacterial Type Strains, Phase II (KMG-II): from individual species to whole genera.</title>
        <authorList>
            <person name="Goeker M."/>
        </authorList>
    </citation>
    <scope>NUCLEOTIDE SEQUENCE</scope>
    <source>
        <strain evidence="8">DSM 43935</strain>
    </source>
</reference>
<dbReference type="InterPro" id="IPR036390">
    <property type="entry name" value="WH_DNA-bd_sf"/>
</dbReference>
<evidence type="ECO:0000313" key="8">
    <source>
        <dbReference type="EMBL" id="MCP2168403.1"/>
    </source>
</evidence>
<feature type="region of interest" description="Disordered" evidence="6">
    <location>
        <begin position="1"/>
        <end position="24"/>
    </location>
</feature>
<dbReference type="GO" id="GO:0008483">
    <property type="term" value="F:transaminase activity"/>
    <property type="evidence" value="ECO:0007669"/>
    <property type="project" value="UniProtKB-KW"/>
</dbReference>
<feature type="domain" description="HTH gntR-type" evidence="7">
    <location>
        <begin position="33"/>
        <end position="101"/>
    </location>
</feature>
<sequence length="483" mass="51647">MSFSARPPAPDLPSPGRPDASGLDLLVEIPPRGSRRAALEDAVRTAIRQGRLPSGTRLPATRDLAEQLGLSRGTVAQAYEQLTAEGWLVARTGSGTRVAEGVVRAEPVGRSSGRAADWTPRHDLGPGRPDVSTFPRALWARAVARALREAPNEAFDYGDPRGRPELRTELAGYLGRVRGVRVDPAHLLICSGYTQALWLLSTVFAARGARVVGVENPAATDHVAVLAARLTVADVAVDGAGPRIDDLVAAGADVAVCTPAHQFPLGVSMSPVRRAALLAWARDQRGWVIEDDYDGEFRYDRRPIGALQARHPARVVYAGSTSKSLGPAVRLGWIACPPALLEPLVEAKRLADRQTSTLDQLALAHLIASGGYDRHLRAVRRHYRRRRDELVAAVAAGLPQARVLGIAAGLHAILELPAHWPPEREVLAALRGASIGLRALGDYLRNTPAPTPSRLVVGYATPPQHAYAPAVAALVRALRALEP</sequence>
<dbReference type="InterPro" id="IPR015421">
    <property type="entry name" value="PyrdxlP-dep_Trfase_major"/>
</dbReference>
<evidence type="ECO:0000256" key="4">
    <source>
        <dbReference type="ARBA" id="ARBA00023125"/>
    </source>
</evidence>
<keyword evidence="2" id="KW-0663">Pyridoxal phosphate</keyword>
<keyword evidence="5" id="KW-0804">Transcription</keyword>
<dbReference type="Gene3D" id="3.40.640.10">
    <property type="entry name" value="Type I PLP-dependent aspartate aminotransferase-like (Major domain)"/>
    <property type="match status" value="1"/>
</dbReference>
<dbReference type="SUPFAM" id="SSF46785">
    <property type="entry name" value="Winged helix' DNA-binding domain"/>
    <property type="match status" value="1"/>
</dbReference>
<dbReference type="GO" id="GO:0003700">
    <property type="term" value="F:DNA-binding transcription factor activity"/>
    <property type="evidence" value="ECO:0007669"/>
    <property type="project" value="InterPro"/>
</dbReference>
<dbReference type="PRINTS" id="PR00035">
    <property type="entry name" value="HTHGNTR"/>
</dbReference>
<dbReference type="InterPro" id="IPR015424">
    <property type="entry name" value="PyrdxlP-dep_Trfase"/>
</dbReference>
<dbReference type="EMBL" id="JAMTCK010000013">
    <property type="protein sequence ID" value="MCP2168403.1"/>
    <property type="molecule type" value="Genomic_DNA"/>
</dbReference>
<dbReference type="Proteomes" id="UP001206128">
    <property type="component" value="Unassembled WGS sequence"/>
</dbReference>
<dbReference type="PANTHER" id="PTHR46577:SF1">
    <property type="entry name" value="HTH-TYPE TRANSCRIPTIONAL REGULATORY PROTEIN GABR"/>
    <property type="match status" value="1"/>
</dbReference>
<dbReference type="GO" id="GO:0030170">
    <property type="term" value="F:pyridoxal phosphate binding"/>
    <property type="evidence" value="ECO:0007669"/>
    <property type="project" value="InterPro"/>
</dbReference>
<comment type="caution">
    <text evidence="8">The sequence shown here is derived from an EMBL/GenBank/DDBJ whole genome shotgun (WGS) entry which is preliminary data.</text>
</comment>
<protein>
    <submittedName>
        <fullName evidence="8">GntR family transcriptional regulator / MocR family aminotransferase</fullName>
    </submittedName>
</protein>
<dbReference type="InterPro" id="IPR004839">
    <property type="entry name" value="Aminotransferase_I/II_large"/>
</dbReference>
<keyword evidence="9" id="KW-1185">Reference proteome</keyword>
<proteinExistence type="inferred from homology"/>
<dbReference type="AlphaFoldDB" id="A0AAE3GLX5"/>
<dbReference type="InterPro" id="IPR036388">
    <property type="entry name" value="WH-like_DNA-bd_sf"/>
</dbReference>
<evidence type="ECO:0000256" key="2">
    <source>
        <dbReference type="ARBA" id="ARBA00022898"/>
    </source>
</evidence>
<gene>
    <name evidence="8" type="ORF">LX83_005281</name>
</gene>
<feature type="compositionally biased region" description="Pro residues" evidence="6">
    <location>
        <begin position="7"/>
        <end position="16"/>
    </location>
</feature>
<dbReference type="InterPro" id="IPR051446">
    <property type="entry name" value="HTH_trans_reg/aminotransferase"/>
</dbReference>
<evidence type="ECO:0000259" key="7">
    <source>
        <dbReference type="PROSITE" id="PS50949"/>
    </source>
</evidence>
<evidence type="ECO:0000313" key="9">
    <source>
        <dbReference type="Proteomes" id="UP001206128"/>
    </source>
</evidence>
<dbReference type="RefSeq" id="WP_253776201.1">
    <property type="nucleotide sequence ID" value="NZ_JAMTCK010000013.1"/>
</dbReference>
<dbReference type="CDD" id="cd07377">
    <property type="entry name" value="WHTH_GntR"/>
    <property type="match status" value="1"/>
</dbReference>
<dbReference type="Pfam" id="PF00392">
    <property type="entry name" value="GntR"/>
    <property type="match status" value="1"/>
</dbReference>
<keyword evidence="4" id="KW-0238">DNA-binding</keyword>
<dbReference type="GO" id="GO:0003677">
    <property type="term" value="F:DNA binding"/>
    <property type="evidence" value="ECO:0007669"/>
    <property type="project" value="UniProtKB-KW"/>
</dbReference>
<keyword evidence="8" id="KW-0808">Transferase</keyword>
<evidence type="ECO:0000256" key="5">
    <source>
        <dbReference type="ARBA" id="ARBA00023163"/>
    </source>
</evidence>
<dbReference type="Gene3D" id="1.10.10.10">
    <property type="entry name" value="Winged helix-like DNA-binding domain superfamily/Winged helix DNA-binding domain"/>
    <property type="match status" value="1"/>
</dbReference>
<dbReference type="SUPFAM" id="SSF53383">
    <property type="entry name" value="PLP-dependent transferases"/>
    <property type="match status" value="1"/>
</dbReference>
<dbReference type="InterPro" id="IPR000524">
    <property type="entry name" value="Tscrpt_reg_HTH_GntR"/>
</dbReference>
<dbReference type="PROSITE" id="PS50949">
    <property type="entry name" value="HTH_GNTR"/>
    <property type="match status" value="1"/>
</dbReference>